<dbReference type="KEGG" id="aym:YM304_39450"/>
<evidence type="ECO:0000313" key="3">
    <source>
        <dbReference type="Proteomes" id="UP000011863"/>
    </source>
</evidence>
<keyword evidence="1" id="KW-0812">Transmembrane</keyword>
<accession>A0A6C7EGK2</accession>
<keyword evidence="1" id="KW-0472">Membrane</keyword>
<evidence type="ECO:0000256" key="1">
    <source>
        <dbReference type="SAM" id="Phobius"/>
    </source>
</evidence>
<sequence length="164" mass="17852">MRNRAQALIMMICATGFFVGAVLFTVLQLRQSAERAELRNDGVEAAVEWRSFIERDERRLNPNTGRYDTYSDDRVEFGFRLGDGAQSSATQPIAADRYAELGALDELSVLYMPDDPDGADLLDNGEFVANTVPFWAFAALCAALAACAGGIAYSSSRRPAEVAA</sequence>
<reference evidence="2 3" key="1">
    <citation type="journal article" date="2013" name="Int. J. Syst. Evol. Microbiol.">
        <title>Ilumatobacter nonamiense sp. nov. and Ilumatobacter coccineum sp. nov., isolated from seashore sand.</title>
        <authorList>
            <person name="Matsumoto A."/>
            <person name="Kasai H."/>
            <person name="Matsuo Y."/>
            <person name="Shizuri Y."/>
            <person name="Ichikawa N."/>
            <person name="Fujita N."/>
            <person name="Omura S."/>
            <person name="Takahashi Y."/>
        </authorList>
    </citation>
    <scope>NUCLEOTIDE SEQUENCE [LARGE SCALE GENOMIC DNA]</scope>
    <source>
        <strain evidence="3">NBRC 103263 / KCTC 29153 / YM16-304</strain>
    </source>
</reference>
<dbReference type="AlphaFoldDB" id="A0A6C7EGK2"/>
<keyword evidence="3" id="KW-1185">Reference proteome</keyword>
<proteinExistence type="predicted"/>
<keyword evidence="1" id="KW-1133">Transmembrane helix</keyword>
<protein>
    <recommendedName>
        <fullName evidence="4">DUF3592 domain-containing protein</fullName>
    </recommendedName>
</protein>
<evidence type="ECO:0008006" key="4">
    <source>
        <dbReference type="Google" id="ProtNLM"/>
    </source>
</evidence>
<name>A0A6C7EGK2_ILUCY</name>
<feature type="transmembrane region" description="Helical" evidence="1">
    <location>
        <begin position="132"/>
        <end position="153"/>
    </location>
</feature>
<dbReference type="Proteomes" id="UP000011863">
    <property type="component" value="Chromosome"/>
</dbReference>
<dbReference type="EMBL" id="AP012057">
    <property type="protein sequence ID" value="BAN04259.1"/>
    <property type="molecule type" value="Genomic_DNA"/>
</dbReference>
<evidence type="ECO:0000313" key="2">
    <source>
        <dbReference type="EMBL" id="BAN04259.1"/>
    </source>
</evidence>
<organism evidence="2 3">
    <name type="scientific">Ilumatobacter coccineus (strain NBRC 103263 / KCTC 29153 / YM16-304)</name>
    <dbReference type="NCBI Taxonomy" id="1313172"/>
    <lineage>
        <taxon>Bacteria</taxon>
        <taxon>Bacillati</taxon>
        <taxon>Actinomycetota</taxon>
        <taxon>Acidimicrobiia</taxon>
        <taxon>Acidimicrobiales</taxon>
        <taxon>Ilumatobacteraceae</taxon>
        <taxon>Ilumatobacter</taxon>
    </lineage>
</organism>
<dbReference type="RefSeq" id="WP_015443506.1">
    <property type="nucleotide sequence ID" value="NC_020520.1"/>
</dbReference>
<gene>
    <name evidence="2" type="ORF">YM304_39450</name>
</gene>
<feature type="transmembrane region" description="Helical" evidence="1">
    <location>
        <begin position="7"/>
        <end position="29"/>
    </location>
</feature>